<evidence type="ECO:0000313" key="2">
    <source>
        <dbReference type="EMBL" id="MDN3618942.1"/>
    </source>
</evidence>
<gene>
    <name evidence="2" type="ORF">QWY81_05650</name>
</gene>
<dbReference type="AlphaFoldDB" id="A0AAJ1VH27"/>
<comment type="caution">
    <text evidence="2">The sequence shown here is derived from an EMBL/GenBank/DDBJ whole genome shotgun (WGS) entry which is preliminary data.</text>
</comment>
<dbReference type="Gene3D" id="3.90.550.10">
    <property type="entry name" value="Spore Coat Polysaccharide Biosynthesis Protein SpsA, Chain A"/>
    <property type="match status" value="1"/>
</dbReference>
<dbReference type="SUPFAM" id="SSF53448">
    <property type="entry name" value="Nucleotide-diphospho-sugar transferases"/>
    <property type="match status" value="1"/>
</dbReference>
<dbReference type="InterPro" id="IPR001173">
    <property type="entry name" value="Glyco_trans_2-like"/>
</dbReference>
<dbReference type="EMBL" id="JAUFQH010000004">
    <property type="protein sequence ID" value="MDN3618942.1"/>
    <property type="molecule type" value="Genomic_DNA"/>
</dbReference>
<proteinExistence type="predicted"/>
<dbReference type="CDD" id="cd00761">
    <property type="entry name" value="Glyco_tranf_GTA_type"/>
    <property type="match status" value="1"/>
</dbReference>
<reference evidence="2 3" key="1">
    <citation type="journal article" date="2014" name="Int. J. Syst. Evol. Microbiol.">
        <title>Complete genome sequence of Corynebacterium casei LMG S-19264T (=DSM 44701T), isolated from a smear-ripened cheese.</title>
        <authorList>
            <consortium name="US DOE Joint Genome Institute (JGI-PGF)"/>
            <person name="Walter F."/>
            <person name="Albersmeier A."/>
            <person name="Kalinowski J."/>
            <person name="Ruckert C."/>
        </authorList>
    </citation>
    <scope>NUCLEOTIDE SEQUENCE [LARGE SCALE GENOMIC DNA]</scope>
    <source>
        <strain evidence="2 3">CECT 8670</strain>
    </source>
</reference>
<dbReference type="GO" id="GO:0016757">
    <property type="term" value="F:glycosyltransferase activity"/>
    <property type="evidence" value="ECO:0007669"/>
    <property type="project" value="UniProtKB-KW"/>
</dbReference>
<keyword evidence="2" id="KW-0808">Transferase</keyword>
<name>A0AAJ1VH27_9FLAO</name>
<dbReference type="Pfam" id="PF00535">
    <property type="entry name" value="Glycos_transf_2"/>
    <property type="match status" value="1"/>
</dbReference>
<dbReference type="EC" id="2.4.-.-" evidence="2"/>
<evidence type="ECO:0000259" key="1">
    <source>
        <dbReference type="Pfam" id="PF00535"/>
    </source>
</evidence>
<organism evidence="2 3">
    <name type="scientific">Polaribacter sejongensis</name>
    <dbReference type="NCBI Taxonomy" id="985043"/>
    <lineage>
        <taxon>Bacteria</taxon>
        <taxon>Pseudomonadati</taxon>
        <taxon>Bacteroidota</taxon>
        <taxon>Flavobacteriia</taxon>
        <taxon>Flavobacteriales</taxon>
        <taxon>Flavobacteriaceae</taxon>
    </lineage>
</organism>
<dbReference type="RefSeq" id="WP_261973588.1">
    <property type="nucleotide sequence ID" value="NZ_CP103460.1"/>
</dbReference>
<sequence length="340" mass="39498">MRIGTNPQRNIKREIKGYNHRIIVPVYIPNMDGYYKDSFDILKVCIDTLLATISKDSAITVVNNGSCKEVIGYLNELFIENKIQDLIHTQKIGKLNSIIKALKSSSEPLITITDADVYFKPNWLSKTMDIFKNFSKAGVVGIVPQFKQFENLGYNVIYDNLLNSNIKFTKVNNPEGLTSFYKSIGWDNTYNKDYLKYNLTIKSNIDTNLKAVIGCGHFVATYKRELFDVDIRFTDYLLGGSSEGDYLDKPCVKKDFWRLTTNGNYASHMGNILESWMKDKIDYSLQDEINIDLSKDTNEIVKDKNFYFLLKTKLMRLFYKRFKSKFYKKWGLSNELHKNY</sequence>
<protein>
    <submittedName>
        <fullName evidence="2">Glycosyltransferase</fullName>
        <ecNumber evidence="2">2.4.-.-</ecNumber>
    </submittedName>
</protein>
<dbReference type="InterPro" id="IPR029044">
    <property type="entry name" value="Nucleotide-diphossugar_trans"/>
</dbReference>
<feature type="domain" description="Glycosyltransferase 2-like" evidence="1">
    <location>
        <begin position="39"/>
        <end position="156"/>
    </location>
</feature>
<evidence type="ECO:0000313" key="3">
    <source>
        <dbReference type="Proteomes" id="UP001228636"/>
    </source>
</evidence>
<dbReference type="Proteomes" id="UP001228636">
    <property type="component" value="Unassembled WGS sequence"/>
</dbReference>
<keyword evidence="2" id="KW-0328">Glycosyltransferase</keyword>
<accession>A0AAJ1VH27</accession>